<evidence type="ECO:0000256" key="1">
    <source>
        <dbReference type="ARBA" id="ARBA00005773"/>
    </source>
</evidence>
<dbReference type="Gene3D" id="1.20.1250.20">
    <property type="entry name" value="MFS general substrate transporter like domains"/>
    <property type="match status" value="2"/>
</dbReference>
<protein>
    <submittedName>
        <fullName evidence="4">Thiamine transporter 2 isoform X1</fullName>
    </submittedName>
</protein>
<feature type="transmembrane region" description="Helical" evidence="2">
    <location>
        <begin position="294"/>
        <end position="314"/>
    </location>
</feature>
<dbReference type="InterPro" id="IPR036259">
    <property type="entry name" value="MFS_trans_sf"/>
</dbReference>
<feature type="transmembrane region" description="Helical" evidence="2">
    <location>
        <begin position="117"/>
        <end position="137"/>
    </location>
</feature>
<evidence type="ECO:0000256" key="2">
    <source>
        <dbReference type="SAM" id="Phobius"/>
    </source>
</evidence>
<evidence type="ECO:0000313" key="3">
    <source>
        <dbReference type="Proteomes" id="UP000504607"/>
    </source>
</evidence>
<accession>A0A6I9Q7X8</accession>
<dbReference type="PANTHER" id="PTHR10686">
    <property type="entry name" value="FOLATE TRANSPORTER"/>
    <property type="match status" value="1"/>
</dbReference>
<comment type="similarity">
    <text evidence="1">Belongs to the reduced folate carrier (RFC) transporter (TC 2.A.48) family.</text>
</comment>
<feature type="transmembrane region" description="Helical" evidence="2">
    <location>
        <begin position="387"/>
        <end position="406"/>
    </location>
</feature>
<dbReference type="KEGG" id="egu:105032040"/>
<proteinExistence type="inferred from homology"/>
<dbReference type="InterPro" id="IPR002666">
    <property type="entry name" value="Folate_carrier"/>
</dbReference>
<dbReference type="InParanoid" id="A0A6I9Q7X8"/>
<dbReference type="Proteomes" id="UP000504607">
    <property type="component" value="Unplaced"/>
</dbReference>
<keyword evidence="2" id="KW-0472">Membrane</keyword>
<sequence>MEEWRRWLASLIPGSSSIPRSALAVLLVYSFSSQFLPIEPYFVPYITSVKKFTNHQVTVDIFPISVYSQLIFTLLMAPVCLYLSHKVLIILGAFGLLITYLIVWIGQSLLAMQIMQITYGFGASTRLVFSSYIFLLVSEEEYQTMTSLTTTISLLSFMLSSELGQLLALQEAPYDIFFVISLIALGICCSMTFILPKDHSLSSLSSLTNSWDQSKQGWTSVLKETWHGRSLQIFSLWWAVAFAGISLVQNYGTNLFEAVDPKSKLNGHILAASELAASLGSYCAIYIEKFASKSCLSIYMVGSALMGILCVCMGFSSKIWVAYCLYVIICGIYQTLACLVSVRCGHLISNGQYILLFSINSFAGLLVETLLQAAIEISGLSIFSQFISFSGFFFLATAICVGLCFVDSSRTSYLVLETEPEHLISDST</sequence>
<organism evidence="3 4">
    <name type="scientific">Elaeis guineensis var. tenera</name>
    <name type="common">Oil palm</name>
    <dbReference type="NCBI Taxonomy" id="51953"/>
    <lineage>
        <taxon>Eukaryota</taxon>
        <taxon>Viridiplantae</taxon>
        <taxon>Streptophyta</taxon>
        <taxon>Embryophyta</taxon>
        <taxon>Tracheophyta</taxon>
        <taxon>Spermatophyta</taxon>
        <taxon>Magnoliopsida</taxon>
        <taxon>Liliopsida</taxon>
        <taxon>Arecaceae</taxon>
        <taxon>Arecoideae</taxon>
        <taxon>Cocoseae</taxon>
        <taxon>Elaeidinae</taxon>
        <taxon>Elaeis</taxon>
    </lineage>
</organism>
<dbReference type="AlphaFoldDB" id="A0A6I9Q7X8"/>
<feature type="transmembrane region" description="Helical" evidence="2">
    <location>
        <begin position="61"/>
        <end position="80"/>
    </location>
</feature>
<feature type="transmembrane region" description="Helical" evidence="2">
    <location>
        <begin position="354"/>
        <end position="375"/>
    </location>
</feature>
<dbReference type="Pfam" id="PF01770">
    <property type="entry name" value="Folate_carrier"/>
    <property type="match status" value="2"/>
</dbReference>
<dbReference type="OrthoDB" id="1910514at2759"/>
<dbReference type="GeneID" id="105032040"/>
<feature type="transmembrane region" description="Helical" evidence="2">
    <location>
        <begin position="231"/>
        <end position="249"/>
    </location>
</feature>
<feature type="transmembrane region" description="Helical" evidence="2">
    <location>
        <begin position="176"/>
        <end position="195"/>
    </location>
</feature>
<dbReference type="PANTHER" id="PTHR10686:SF18">
    <property type="entry name" value="IP11787P-RELATED"/>
    <property type="match status" value="1"/>
</dbReference>
<dbReference type="SUPFAM" id="SSF103473">
    <property type="entry name" value="MFS general substrate transporter"/>
    <property type="match status" value="1"/>
</dbReference>
<keyword evidence="2" id="KW-0812">Transmembrane</keyword>
<reference evidence="4" key="1">
    <citation type="submission" date="2025-08" db="UniProtKB">
        <authorList>
            <consortium name="RefSeq"/>
        </authorList>
    </citation>
    <scope>IDENTIFICATION</scope>
</reference>
<feature type="transmembrane region" description="Helical" evidence="2">
    <location>
        <begin position="87"/>
        <end position="105"/>
    </location>
</feature>
<dbReference type="GO" id="GO:0090482">
    <property type="term" value="F:vitamin transmembrane transporter activity"/>
    <property type="evidence" value="ECO:0007669"/>
    <property type="project" value="InterPro"/>
</dbReference>
<keyword evidence="3" id="KW-1185">Reference proteome</keyword>
<name>A0A6I9Q7X8_ELAGV</name>
<evidence type="ECO:0000313" key="4">
    <source>
        <dbReference type="RefSeq" id="XP_010904677.1"/>
    </source>
</evidence>
<keyword evidence="2" id="KW-1133">Transmembrane helix</keyword>
<feature type="transmembrane region" description="Helical" evidence="2">
    <location>
        <begin position="320"/>
        <end position="342"/>
    </location>
</feature>
<dbReference type="RefSeq" id="XP_010904677.1">
    <property type="nucleotide sequence ID" value="XM_010906375.3"/>
</dbReference>
<gene>
    <name evidence="4" type="primary">LOC105032040</name>
</gene>
<dbReference type="GO" id="GO:0005886">
    <property type="term" value="C:plasma membrane"/>
    <property type="evidence" value="ECO:0007669"/>
    <property type="project" value="TreeGrafter"/>
</dbReference>